<evidence type="ECO:0000313" key="1">
    <source>
        <dbReference type="EMBL" id="CAH3113756.1"/>
    </source>
</evidence>
<feature type="non-terminal residue" evidence="1">
    <location>
        <position position="152"/>
    </location>
</feature>
<name>A0ABN8NLD4_9CNID</name>
<dbReference type="SUPFAM" id="SSF49785">
    <property type="entry name" value="Galactose-binding domain-like"/>
    <property type="match status" value="1"/>
</dbReference>
<dbReference type="Gene3D" id="2.60.120.260">
    <property type="entry name" value="Galactose-binding domain-like"/>
    <property type="match status" value="1"/>
</dbReference>
<reference evidence="1 2" key="1">
    <citation type="submission" date="2022-05" db="EMBL/GenBank/DDBJ databases">
        <authorList>
            <consortium name="Genoscope - CEA"/>
            <person name="William W."/>
        </authorList>
    </citation>
    <scope>NUCLEOTIDE SEQUENCE [LARGE SCALE GENOMIC DNA]</scope>
</reference>
<sequence length="152" mass="17466">FTECQPVGLGNPNRILDSQMNAGSYTSRYLSYYGRLDEKRGAKAWCLKTWPKNRADYLQVALGTEHSVCAVATQGSFLYHEWLTELHFADVKRWSNLGHLQREQCRDENVQRKHRSEDDCEAFPCNCRESPICSVLLPHLSQLACPESRNIC</sequence>
<accession>A0ABN8NLD4</accession>
<organism evidence="1 2">
    <name type="scientific">Porites lobata</name>
    <dbReference type="NCBI Taxonomy" id="104759"/>
    <lineage>
        <taxon>Eukaryota</taxon>
        <taxon>Metazoa</taxon>
        <taxon>Cnidaria</taxon>
        <taxon>Anthozoa</taxon>
        <taxon>Hexacorallia</taxon>
        <taxon>Scleractinia</taxon>
        <taxon>Fungiina</taxon>
        <taxon>Poritidae</taxon>
        <taxon>Porites</taxon>
    </lineage>
</organism>
<comment type="caution">
    <text evidence="1">The sequence shown here is derived from an EMBL/GenBank/DDBJ whole genome shotgun (WGS) entry which is preliminary data.</text>
</comment>
<gene>
    <name evidence="1" type="ORF">PLOB_00022023</name>
</gene>
<keyword evidence="2" id="KW-1185">Reference proteome</keyword>
<proteinExistence type="predicted"/>
<evidence type="ECO:0000313" key="2">
    <source>
        <dbReference type="Proteomes" id="UP001159405"/>
    </source>
</evidence>
<dbReference type="EMBL" id="CALNXK010000026">
    <property type="protein sequence ID" value="CAH3113756.1"/>
    <property type="molecule type" value="Genomic_DNA"/>
</dbReference>
<protein>
    <submittedName>
        <fullName evidence="1">Uncharacterized protein</fullName>
    </submittedName>
</protein>
<feature type="non-terminal residue" evidence="1">
    <location>
        <position position="1"/>
    </location>
</feature>
<dbReference type="InterPro" id="IPR008979">
    <property type="entry name" value="Galactose-bd-like_sf"/>
</dbReference>
<dbReference type="Proteomes" id="UP001159405">
    <property type="component" value="Unassembled WGS sequence"/>
</dbReference>